<reference evidence="6 7" key="1">
    <citation type="submission" date="2020-08" db="EMBL/GenBank/DDBJ databases">
        <title>Functional genomics of gut bacteria from endangered species of beetles.</title>
        <authorList>
            <person name="Carlos-Shanley C."/>
        </authorList>
    </citation>
    <scope>NUCLEOTIDE SEQUENCE [LARGE SCALE GENOMIC DNA]</scope>
    <source>
        <strain evidence="6 7">S00123</strain>
    </source>
</reference>
<dbReference type="InterPro" id="IPR026281">
    <property type="entry name" value="HTH_RamB"/>
</dbReference>
<dbReference type="AlphaFoldDB" id="A0A7W7IRY5"/>
<dbReference type="InterPro" id="IPR050807">
    <property type="entry name" value="TransReg_Diox_bact_type"/>
</dbReference>
<dbReference type="InterPro" id="IPR018653">
    <property type="entry name" value="ScfR_C"/>
</dbReference>
<protein>
    <submittedName>
        <fullName evidence="6">Putative transcriptional regulator</fullName>
    </submittedName>
</protein>
<dbReference type="CDD" id="cd00093">
    <property type="entry name" value="HTH_XRE"/>
    <property type="match status" value="1"/>
</dbReference>
<dbReference type="SMART" id="SM00530">
    <property type="entry name" value="HTH_XRE"/>
    <property type="match status" value="1"/>
</dbReference>
<evidence type="ECO:0000256" key="4">
    <source>
        <dbReference type="ARBA" id="ARBA00023163"/>
    </source>
</evidence>
<feature type="domain" description="HTH cro/C1-type" evidence="5">
    <location>
        <begin position="26"/>
        <end position="80"/>
    </location>
</feature>
<dbReference type="PANTHER" id="PTHR46797:SF23">
    <property type="entry name" value="HTH-TYPE TRANSCRIPTIONAL REGULATOR SUTR"/>
    <property type="match status" value="1"/>
</dbReference>
<evidence type="ECO:0000256" key="3">
    <source>
        <dbReference type="ARBA" id="ARBA00023125"/>
    </source>
</evidence>
<evidence type="ECO:0000256" key="1">
    <source>
        <dbReference type="ARBA" id="ARBA00007227"/>
    </source>
</evidence>
<keyword evidence="2" id="KW-0805">Transcription regulation</keyword>
<dbReference type="GO" id="GO:0003677">
    <property type="term" value="F:DNA binding"/>
    <property type="evidence" value="ECO:0007669"/>
    <property type="project" value="UniProtKB-KW"/>
</dbReference>
<dbReference type="PROSITE" id="PS50943">
    <property type="entry name" value="HTH_CROC1"/>
    <property type="match status" value="1"/>
</dbReference>
<dbReference type="InterPro" id="IPR010982">
    <property type="entry name" value="Lambda_DNA-bd_dom_sf"/>
</dbReference>
<keyword evidence="4" id="KW-0804">Transcription</keyword>
<dbReference type="SUPFAM" id="SSF47413">
    <property type="entry name" value="lambda repressor-like DNA-binding domains"/>
    <property type="match status" value="1"/>
</dbReference>
<dbReference type="PIRSF" id="PIRSF019251">
    <property type="entry name" value="Rv0465c"/>
    <property type="match status" value="1"/>
</dbReference>
<dbReference type="Proteomes" id="UP000539957">
    <property type="component" value="Unassembled WGS sequence"/>
</dbReference>
<comment type="similarity">
    <text evidence="1">Belongs to the short-chain fatty acyl-CoA assimilation regulator (ScfR) family.</text>
</comment>
<dbReference type="InterPro" id="IPR001387">
    <property type="entry name" value="Cro/C1-type_HTH"/>
</dbReference>
<evidence type="ECO:0000313" key="6">
    <source>
        <dbReference type="EMBL" id="MBB4799183.1"/>
    </source>
</evidence>
<sequence length="484" mass="53948">MRKPAKVDGLFCKVAMAEKLYLGAKVRKLREARGWTLEACAGRLALSPSYLSQIETNQRPATARVLIALTRAFDVDASLFDLDGDARLIADLREAVTDVAGHAEAPSAVELKQAVTTTPRLARQFLALHQDYRRLDERLKTLNETLGRDERAQAAPALPYEAVRDFFHYRDNYIDVLDQAAEALAEQLGLGAGGHPERDLEAALNDLCGVRLATGEGRGAMRRFDPAARILYVDASLPGATRSFLMAHQLVLLRFHDLIEHELDRAAFDIPAARDVCRVGLANYAAGALLLPYRRFLEAARELRHDVDRLRNRFHVSFEQVCHRLSTLQRPGWRGVPFYFARVDMAGNITKRHSATRFQFARFGGACPLWNVHEAFGAPDRILVNLSEMPDGSRYICIAKSVSKPGGSYLEPDRRYALGLGCEIEHADQLVYAAGLDLNGPPTRMGVSCRICERTDCAQRAFPPIDRTLRVPENERGVIPYTLS</sequence>
<evidence type="ECO:0000259" key="5">
    <source>
        <dbReference type="PROSITE" id="PS50943"/>
    </source>
</evidence>
<comment type="caution">
    <text evidence="6">The sequence shown here is derived from an EMBL/GenBank/DDBJ whole genome shotgun (WGS) entry which is preliminary data.</text>
</comment>
<name>A0A7W7IRY5_9CAUL</name>
<organism evidence="6 7">
    <name type="scientific">Brevundimonas bullata</name>
    <dbReference type="NCBI Taxonomy" id="13160"/>
    <lineage>
        <taxon>Bacteria</taxon>
        <taxon>Pseudomonadati</taxon>
        <taxon>Pseudomonadota</taxon>
        <taxon>Alphaproteobacteria</taxon>
        <taxon>Caulobacterales</taxon>
        <taxon>Caulobacteraceae</taxon>
        <taxon>Brevundimonas</taxon>
    </lineage>
</organism>
<gene>
    <name evidence="6" type="ORF">HNP32_002939</name>
</gene>
<dbReference type="RefSeq" id="WP_311770666.1">
    <property type="nucleotide sequence ID" value="NZ_JACHLM010000005.1"/>
</dbReference>
<dbReference type="Pfam" id="PF09856">
    <property type="entry name" value="ScfRs"/>
    <property type="match status" value="1"/>
</dbReference>
<dbReference type="PANTHER" id="PTHR46797">
    <property type="entry name" value="HTH-TYPE TRANSCRIPTIONAL REGULATOR"/>
    <property type="match status" value="1"/>
</dbReference>
<dbReference type="GO" id="GO:0005829">
    <property type="term" value="C:cytosol"/>
    <property type="evidence" value="ECO:0007669"/>
    <property type="project" value="TreeGrafter"/>
</dbReference>
<accession>A0A7W7IRY5</accession>
<dbReference type="InterPro" id="IPR010359">
    <property type="entry name" value="IrrE_HExxH"/>
</dbReference>
<dbReference type="Gene3D" id="1.10.260.40">
    <property type="entry name" value="lambda repressor-like DNA-binding domains"/>
    <property type="match status" value="1"/>
</dbReference>
<dbReference type="Pfam" id="PF13560">
    <property type="entry name" value="HTH_31"/>
    <property type="match status" value="1"/>
</dbReference>
<dbReference type="Pfam" id="PF06114">
    <property type="entry name" value="Peptidase_M78"/>
    <property type="match status" value="1"/>
</dbReference>
<dbReference type="EMBL" id="JACHKY010000005">
    <property type="protein sequence ID" value="MBB4799183.1"/>
    <property type="molecule type" value="Genomic_DNA"/>
</dbReference>
<evidence type="ECO:0000256" key="2">
    <source>
        <dbReference type="ARBA" id="ARBA00023015"/>
    </source>
</evidence>
<dbReference type="GO" id="GO:0003700">
    <property type="term" value="F:DNA-binding transcription factor activity"/>
    <property type="evidence" value="ECO:0007669"/>
    <property type="project" value="TreeGrafter"/>
</dbReference>
<keyword evidence="3" id="KW-0238">DNA-binding</keyword>
<evidence type="ECO:0000313" key="7">
    <source>
        <dbReference type="Proteomes" id="UP000539957"/>
    </source>
</evidence>
<proteinExistence type="inferred from homology"/>
<keyword evidence="7" id="KW-1185">Reference proteome</keyword>